<evidence type="ECO:0000313" key="2">
    <source>
        <dbReference type="Proteomes" id="UP000036780"/>
    </source>
</evidence>
<dbReference type="PATRIC" id="fig|1473.5.peg.2746"/>
<dbReference type="EMBL" id="LGTO01000007">
    <property type="protein sequence ID" value="KNE20633.1"/>
    <property type="molecule type" value="Genomic_DNA"/>
</dbReference>
<sequence length="60" mass="6418">MANVAFFDLEKEGFFSVVTPTGINVLPARAIGNLGGASSQIDFSVPSLIFEVIWFSAPQN</sequence>
<gene>
    <name evidence="1" type="ORF">AFK71_20000</name>
</gene>
<accession>A0A0L0QQZ8</accession>
<proteinExistence type="predicted"/>
<evidence type="ECO:0000313" key="1">
    <source>
        <dbReference type="EMBL" id="KNE20633.1"/>
    </source>
</evidence>
<organism evidence="1 2">
    <name type="scientific">Virgibacillus pantothenticus</name>
    <dbReference type="NCBI Taxonomy" id="1473"/>
    <lineage>
        <taxon>Bacteria</taxon>
        <taxon>Bacillati</taxon>
        <taxon>Bacillota</taxon>
        <taxon>Bacilli</taxon>
        <taxon>Bacillales</taxon>
        <taxon>Bacillaceae</taxon>
        <taxon>Virgibacillus</taxon>
    </lineage>
</organism>
<dbReference type="AlphaFoldDB" id="A0A0L0QQZ8"/>
<name>A0A0L0QQZ8_VIRPA</name>
<reference evidence="2" key="1">
    <citation type="submission" date="2015-07" db="EMBL/GenBank/DDBJ databases">
        <title>Fjat-10053 dsm26.</title>
        <authorList>
            <person name="Liu B."/>
            <person name="Wang J."/>
            <person name="Zhu Y."/>
            <person name="Liu G."/>
            <person name="Chen Q."/>
            <person name="Chen Z."/>
            <person name="Lan J."/>
            <person name="Che J."/>
            <person name="Ge C."/>
            <person name="Shi H."/>
            <person name="Pan Z."/>
            <person name="Liu X."/>
        </authorList>
    </citation>
    <scope>NUCLEOTIDE SEQUENCE [LARGE SCALE GENOMIC DNA]</scope>
    <source>
        <strain evidence="2">DSM 26</strain>
    </source>
</reference>
<dbReference type="RefSeq" id="WP_128743505.1">
    <property type="nucleotide sequence ID" value="NZ_BOSN01000001.1"/>
</dbReference>
<comment type="caution">
    <text evidence="1">The sequence shown here is derived from an EMBL/GenBank/DDBJ whole genome shotgun (WGS) entry which is preliminary data.</text>
</comment>
<dbReference type="Proteomes" id="UP000036780">
    <property type="component" value="Unassembled WGS sequence"/>
</dbReference>
<keyword evidence="2" id="KW-1185">Reference proteome</keyword>
<protein>
    <submittedName>
        <fullName evidence="1">Uncharacterized protein</fullName>
    </submittedName>
</protein>
<dbReference type="GeneID" id="66870167"/>